<evidence type="ECO:0000313" key="2">
    <source>
        <dbReference type="EMBL" id="KIN97020.1"/>
    </source>
</evidence>
<keyword evidence="3" id="KW-1185">Reference proteome</keyword>
<evidence type="ECO:0000313" key="3">
    <source>
        <dbReference type="Proteomes" id="UP000054217"/>
    </source>
</evidence>
<organism evidence="2 3">
    <name type="scientific">Pisolithus tinctorius Marx 270</name>
    <dbReference type="NCBI Taxonomy" id="870435"/>
    <lineage>
        <taxon>Eukaryota</taxon>
        <taxon>Fungi</taxon>
        <taxon>Dikarya</taxon>
        <taxon>Basidiomycota</taxon>
        <taxon>Agaricomycotina</taxon>
        <taxon>Agaricomycetes</taxon>
        <taxon>Agaricomycetidae</taxon>
        <taxon>Boletales</taxon>
        <taxon>Sclerodermatineae</taxon>
        <taxon>Pisolithaceae</taxon>
        <taxon>Pisolithus</taxon>
    </lineage>
</organism>
<reference evidence="2 3" key="1">
    <citation type="submission" date="2014-04" db="EMBL/GenBank/DDBJ databases">
        <authorList>
            <consortium name="DOE Joint Genome Institute"/>
            <person name="Kuo A."/>
            <person name="Kohler A."/>
            <person name="Costa M.D."/>
            <person name="Nagy L.G."/>
            <person name="Floudas D."/>
            <person name="Copeland A."/>
            <person name="Barry K.W."/>
            <person name="Cichocki N."/>
            <person name="Veneault-Fourrey C."/>
            <person name="LaButti K."/>
            <person name="Lindquist E.A."/>
            <person name="Lipzen A."/>
            <person name="Lundell T."/>
            <person name="Morin E."/>
            <person name="Murat C."/>
            <person name="Sun H."/>
            <person name="Tunlid A."/>
            <person name="Henrissat B."/>
            <person name="Grigoriev I.V."/>
            <person name="Hibbett D.S."/>
            <person name="Martin F."/>
            <person name="Nordberg H.P."/>
            <person name="Cantor M.N."/>
            <person name="Hua S.X."/>
        </authorList>
    </citation>
    <scope>NUCLEOTIDE SEQUENCE [LARGE SCALE GENOMIC DNA]</scope>
    <source>
        <strain evidence="2 3">Marx 270</strain>
    </source>
</reference>
<name>A0A0C3NN16_PISTI</name>
<dbReference type="InParanoid" id="A0A0C3NN16"/>
<reference evidence="3" key="2">
    <citation type="submission" date="2015-01" db="EMBL/GenBank/DDBJ databases">
        <title>Evolutionary Origins and Diversification of the Mycorrhizal Mutualists.</title>
        <authorList>
            <consortium name="DOE Joint Genome Institute"/>
            <consortium name="Mycorrhizal Genomics Consortium"/>
            <person name="Kohler A."/>
            <person name="Kuo A."/>
            <person name="Nagy L.G."/>
            <person name="Floudas D."/>
            <person name="Copeland A."/>
            <person name="Barry K.W."/>
            <person name="Cichocki N."/>
            <person name="Veneault-Fourrey C."/>
            <person name="LaButti K."/>
            <person name="Lindquist E.A."/>
            <person name="Lipzen A."/>
            <person name="Lundell T."/>
            <person name="Morin E."/>
            <person name="Murat C."/>
            <person name="Riley R."/>
            <person name="Ohm R."/>
            <person name="Sun H."/>
            <person name="Tunlid A."/>
            <person name="Henrissat B."/>
            <person name="Grigoriev I.V."/>
            <person name="Hibbett D.S."/>
            <person name="Martin F."/>
        </authorList>
    </citation>
    <scope>NUCLEOTIDE SEQUENCE [LARGE SCALE GENOMIC DNA]</scope>
    <source>
        <strain evidence="3">Marx 270</strain>
    </source>
</reference>
<feature type="compositionally biased region" description="Basic and acidic residues" evidence="1">
    <location>
        <begin position="790"/>
        <end position="803"/>
    </location>
</feature>
<feature type="region of interest" description="Disordered" evidence="1">
    <location>
        <begin position="826"/>
        <end position="864"/>
    </location>
</feature>
<dbReference type="Proteomes" id="UP000054217">
    <property type="component" value="Unassembled WGS sequence"/>
</dbReference>
<dbReference type="HOGENOM" id="CLU_012231_0_0_1"/>
<feature type="region of interest" description="Disordered" evidence="1">
    <location>
        <begin position="98"/>
        <end position="135"/>
    </location>
</feature>
<sequence length="864" mass="93773">MAQAFFDGHPLEEYLRDSGEALEPILPGGIPEFSLQLHTLPPCLLPRYSERMERICYLILDVLELATSALSSDRASKLVQAFAERFKYGVISSTLLSTASPSSPTQHNHRRSLSPPVPGKLTSNHSRTTSLADSTCTTATDTLSLSIPAEHESPLWPFTLSFTVSIAAFSARFYSLSLLLFSGTLYYIHIHRLDLQSRPDVMTPSLEALQSLISASQVWASVVNDAFNLLDNEEQSTLYGSTSLMAPSSSLRVALSSSLLTTQTQCDNVRQLLSAVACPTELSQLTEMYAPPSPMKLTFLPNSESNRPMSHPGSPLRKDVVLEPRRKRSTWNGSYSALASAGSPPPIQITRRREKRRSDLSALLCSTPPLRGSFSAGPTSPSALKPIVDASEDDSMIAVNASFTSEGDEIFGAAALDFQRKRQSRGLRTFEAQQRSAPPSFTQAALSLRRRATVSPGSKYTSMQAMRHPLSLPALHQSLQSALASKRFACSHLLALRFEDDDEMYWEDVRSVMGLLTSTLVDASTRLSEVLDEVEESHLRLDNDSVTEDPPGINTPSSLGSPPRLSCKLPGPLSLNTSMPFGSFAPLPSHLARFAAHVDTISTALNDAREQLDQCVSSLNEDVSPSHSPQSSTSSVGEHPAVQAYERLRRELGLALRECERGRERLIGILTPSTPSAEDSGADDVAAEPKPHASPPPKEESGDVAEGDISMTLLTPDGETADVDDVTAHLLLTASTECLSPGIEQVYEADTSAAATFTRERSKLSREERIMLAKARREAAANDSNSISRSRHESDPSSSKGERWGPGGEVVQELKDVIWKVGERRRKMTENQIRTAVSNASSSLPSSPQCAIGPVSILPQNSTP</sequence>
<proteinExistence type="predicted"/>
<dbReference type="OrthoDB" id="21151at2759"/>
<dbReference type="STRING" id="870435.A0A0C3NN16"/>
<feature type="compositionally biased region" description="Basic and acidic residues" evidence="1">
    <location>
        <begin position="687"/>
        <end position="701"/>
    </location>
</feature>
<protein>
    <submittedName>
        <fullName evidence="2">Uncharacterized protein</fullName>
    </submittedName>
</protein>
<feature type="region of interest" description="Disordered" evidence="1">
    <location>
        <begin position="668"/>
        <end position="705"/>
    </location>
</feature>
<accession>A0A0C3NN16</accession>
<feature type="compositionally biased region" description="Low complexity" evidence="1">
    <location>
        <begin position="625"/>
        <end position="635"/>
    </location>
</feature>
<dbReference type="AlphaFoldDB" id="A0A0C3NN16"/>
<evidence type="ECO:0000256" key="1">
    <source>
        <dbReference type="SAM" id="MobiDB-lite"/>
    </source>
</evidence>
<gene>
    <name evidence="2" type="ORF">M404DRAFT_1006297</name>
</gene>
<feature type="region of interest" description="Disordered" evidence="1">
    <location>
        <begin position="300"/>
        <end position="355"/>
    </location>
</feature>
<feature type="compositionally biased region" description="Low complexity" evidence="1">
    <location>
        <begin position="838"/>
        <end position="847"/>
    </location>
</feature>
<feature type="region of interest" description="Disordered" evidence="1">
    <location>
        <begin position="775"/>
        <end position="809"/>
    </location>
</feature>
<dbReference type="EMBL" id="KN832035">
    <property type="protein sequence ID" value="KIN97020.1"/>
    <property type="molecule type" value="Genomic_DNA"/>
</dbReference>
<feature type="region of interest" description="Disordered" evidence="1">
    <location>
        <begin position="616"/>
        <end position="639"/>
    </location>
</feature>
<feature type="compositionally biased region" description="Polar residues" evidence="1">
    <location>
        <begin position="121"/>
        <end position="135"/>
    </location>
</feature>
<feature type="region of interest" description="Disordered" evidence="1">
    <location>
        <begin position="537"/>
        <end position="565"/>
    </location>
</feature>